<dbReference type="EMBL" id="LNQE01001440">
    <property type="protein sequence ID" value="KUG17453.1"/>
    <property type="molecule type" value="Genomic_DNA"/>
</dbReference>
<dbReference type="PIRSF" id="PIRSF019464">
    <property type="entry name" value="UCP019464"/>
    <property type="match status" value="1"/>
</dbReference>
<comment type="caution">
    <text evidence="1">The sequence shown here is derived from an EMBL/GenBank/DDBJ whole genome shotgun (WGS) entry which is preliminary data.</text>
</comment>
<protein>
    <recommendedName>
        <fullName evidence="2">Methanogenesis marker protein 17</fullName>
    </recommendedName>
</protein>
<name>A0A0W8F9A0_9ZZZZ</name>
<accession>A0A0W8F9A0</accession>
<proteinExistence type="predicted"/>
<evidence type="ECO:0000313" key="1">
    <source>
        <dbReference type="EMBL" id="KUG17453.1"/>
    </source>
</evidence>
<reference evidence="1" key="1">
    <citation type="journal article" date="2015" name="Proc. Natl. Acad. Sci. U.S.A.">
        <title>Networks of energetic and metabolic interactions define dynamics in microbial communities.</title>
        <authorList>
            <person name="Embree M."/>
            <person name="Liu J.K."/>
            <person name="Al-Bassam M.M."/>
            <person name="Zengler K."/>
        </authorList>
    </citation>
    <scope>NUCLEOTIDE SEQUENCE</scope>
</reference>
<dbReference type="AlphaFoldDB" id="A0A0W8F9A0"/>
<dbReference type="InterPro" id="IPR016762">
    <property type="entry name" value="Methan_mark_17"/>
</dbReference>
<evidence type="ECO:0008006" key="2">
    <source>
        <dbReference type="Google" id="ProtNLM"/>
    </source>
</evidence>
<dbReference type="NCBIfam" id="TIGR03291">
    <property type="entry name" value="methan_mark_17"/>
    <property type="match status" value="1"/>
</dbReference>
<sequence>MDPMEVFKIEVTGGEEYGAKKYREIIMDILQDLGLIRSIGRLYVYVDISVPVFAVYGLLRSGIPPLTIKDVGDVMKVGGGYQIKINDEEHMADLLKALWKRYGRERVEQPARDIVIIASDSSPADLMVTDMEAEFLQDLTDALVRVVPEGFRNRRNIMTKDSFFFVAAEESIKPELISEIEEKIREMENA</sequence>
<organism evidence="1">
    <name type="scientific">hydrocarbon metagenome</name>
    <dbReference type="NCBI Taxonomy" id="938273"/>
    <lineage>
        <taxon>unclassified sequences</taxon>
        <taxon>metagenomes</taxon>
        <taxon>ecological metagenomes</taxon>
    </lineage>
</organism>
<dbReference type="Pfam" id="PF09886">
    <property type="entry name" value="DUF2113"/>
    <property type="match status" value="1"/>
</dbReference>
<gene>
    <name evidence="1" type="ORF">ASZ90_012849</name>
</gene>